<dbReference type="Proteomes" id="UP000464452">
    <property type="component" value="Chromosome"/>
</dbReference>
<evidence type="ECO:0000313" key="1">
    <source>
        <dbReference type="EMBL" id="QIB25873.1"/>
    </source>
</evidence>
<protein>
    <submittedName>
        <fullName evidence="1">Uncharacterized protein</fullName>
    </submittedName>
</protein>
<dbReference type="KEGG" id="cazo:G3A45_04055"/>
<dbReference type="AlphaFoldDB" id="A0A6P1YAZ7"/>
<reference evidence="1 2" key="1">
    <citation type="submission" date="2020-02" db="EMBL/GenBank/DDBJ databases">
        <title>Thermophilic hydrogen producing bacteria, Caloranaerobacter azorensis.</title>
        <authorList>
            <person name="Baek K."/>
        </authorList>
    </citation>
    <scope>NUCLEOTIDE SEQUENCE [LARGE SCALE GENOMIC DNA]</scope>
    <source>
        <strain evidence="1 2">T3-1</strain>
    </source>
</reference>
<organism evidence="1 2">
    <name type="scientific">Caloranaerobacter azorensis</name>
    <dbReference type="NCBI Taxonomy" id="116090"/>
    <lineage>
        <taxon>Bacteria</taxon>
        <taxon>Bacillati</taxon>
        <taxon>Bacillota</taxon>
        <taxon>Tissierellia</taxon>
        <taxon>Tissierellales</taxon>
        <taxon>Thermohalobacteraceae</taxon>
        <taxon>Caloranaerobacter</taxon>
    </lineage>
</organism>
<proteinExistence type="predicted"/>
<evidence type="ECO:0000313" key="2">
    <source>
        <dbReference type="Proteomes" id="UP000464452"/>
    </source>
</evidence>
<accession>A0A6P1YAZ7</accession>
<name>A0A6P1YAZ7_9FIRM</name>
<gene>
    <name evidence="1" type="ORF">G3A45_04055</name>
</gene>
<dbReference type="EMBL" id="CP048617">
    <property type="protein sequence ID" value="QIB25873.1"/>
    <property type="molecule type" value="Genomic_DNA"/>
</dbReference>
<sequence length="59" mass="7033">MMEMYLYIKNDLGFILTMWNVNEDTLAAIYNIRYGFILTMWNVNLNITVLTKYLSAVLY</sequence>